<comment type="caution">
    <text evidence="4">The sequence shown here is derived from an EMBL/GenBank/DDBJ whole genome shotgun (WGS) entry which is preliminary data.</text>
</comment>
<feature type="domain" description="Beta-lactamase-related" evidence="3">
    <location>
        <begin position="7"/>
        <end position="300"/>
    </location>
</feature>
<keyword evidence="2" id="KW-0472">Membrane</keyword>
<organism evidence="4 5">
    <name type="scientific">Agromyces humatus</name>
    <dbReference type="NCBI Taxonomy" id="279573"/>
    <lineage>
        <taxon>Bacteria</taxon>
        <taxon>Bacillati</taxon>
        <taxon>Actinomycetota</taxon>
        <taxon>Actinomycetes</taxon>
        <taxon>Micrococcales</taxon>
        <taxon>Microbacteriaceae</taxon>
        <taxon>Agromyces</taxon>
    </lineage>
</organism>
<evidence type="ECO:0000256" key="1">
    <source>
        <dbReference type="ARBA" id="ARBA00004370"/>
    </source>
</evidence>
<evidence type="ECO:0000256" key="2">
    <source>
        <dbReference type="ARBA" id="ARBA00023136"/>
    </source>
</evidence>
<evidence type="ECO:0000313" key="4">
    <source>
        <dbReference type="EMBL" id="GAA1758992.1"/>
    </source>
</evidence>
<gene>
    <name evidence="4" type="ORF">GCM10009747_17390</name>
</gene>
<dbReference type="InterPro" id="IPR012338">
    <property type="entry name" value="Beta-lactam/transpept-like"/>
</dbReference>
<accession>A0ABN2KLK9</accession>
<dbReference type="SUPFAM" id="SSF56601">
    <property type="entry name" value="beta-lactamase/transpeptidase-like"/>
    <property type="match status" value="1"/>
</dbReference>
<keyword evidence="4" id="KW-0378">Hydrolase</keyword>
<keyword evidence="5" id="KW-1185">Reference proteome</keyword>
<sequence>MRVDVAGEPVIARAYGLADRANEIANTTDTRFGIASGCKPFTALAVLSLIAEGTLDLSTTARSVLGSDLPLIDDEVTIEQLLSHRSGIGDYIDEEDPSLDLADYVMPVPVQQLATTEQYLAVLDGFPQKFPPGERFSYCNGAYVVLALIAERASGIAFHELIEARVCRPAGMTDTAFLRSDELPRRAALGYVEMDGAIRTNVFHLPVRGSGDGGIYSTVADVAAFWTALFERRLVSEAWVAEMMRSRSDDASDTSRCGLGLFLHKTRDVAMADGMDAGVSFRSVHDPAMSTTHTVISNTGDGAWPLTRALDDALDLT</sequence>
<dbReference type="GO" id="GO:0016787">
    <property type="term" value="F:hydrolase activity"/>
    <property type="evidence" value="ECO:0007669"/>
    <property type="project" value="UniProtKB-KW"/>
</dbReference>
<dbReference type="InterPro" id="IPR001466">
    <property type="entry name" value="Beta-lactam-related"/>
</dbReference>
<dbReference type="Proteomes" id="UP001500506">
    <property type="component" value="Unassembled WGS sequence"/>
</dbReference>
<proteinExistence type="predicted"/>
<dbReference type="PANTHER" id="PTHR46825:SF11">
    <property type="entry name" value="PENICILLIN-BINDING PROTEIN 4"/>
    <property type="match status" value="1"/>
</dbReference>
<dbReference type="InterPro" id="IPR050491">
    <property type="entry name" value="AmpC-like"/>
</dbReference>
<dbReference type="Gene3D" id="3.40.710.10">
    <property type="entry name" value="DD-peptidase/beta-lactamase superfamily"/>
    <property type="match status" value="1"/>
</dbReference>
<name>A0ABN2KLK9_9MICO</name>
<evidence type="ECO:0000259" key="3">
    <source>
        <dbReference type="Pfam" id="PF00144"/>
    </source>
</evidence>
<dbReference type="Pfam" id="PF00144">
    <property type="entry name" value="Beta-lactamase"/>
    <property type="match status" value="1"/>
</dbReference>
<comment type="subcellular location">
    <subcellularLocation>
        <location evidence="1">Membrane</location>
    </subcellularLocation>
</comment>
<dbReference type="EMBL" id="BAAANH010000003">
    <property type="protein sequence ID" value="GAA1758992.1"/>
    <property type="molecule type" value="Genomic_DNA"/>
</dbReference>
<protein>
    <submittedName>
        <fullName evidence="4">Serine hydrolase domain-containing protein</fullName>
    </submittedName>
</protein>
<reference evidence="4 5" key="1">
    <citation type="journal article" date="2019" name="Int. J. Syst. Evol. Microbiol.">
        <title>The Global Catalogue of Microorganisms (GCM) 10K type strain sequencing project: providing services to taxonomists for standard genome sequencing and annotation.</title>
        <authorList>
            <consortium name="The Broad Institute Genomics Platform"/>
            <consortium name="The Broad Institute Genome Sequencing Center for Infectious Disease"/>
            <person name="Wu L."/>
            <person name="Ma J."/>
        </authorList>
    </citation>
    <scope>NUCLEOTIDE SEQUENCE [LARGE SCALE GENOMIC DNA]</scope>
    <source>
        <strain evidence="4 5">JCM 14319</strain>
    </source>
</reference>
<dbReference type="PANTHER" id="PTHR46825">
    <property type="entry name" value="D-ALANYL-D-ALANINE-CARBOXYPEPTIDASE/ENDOPEPTIDASE AMPH"/>
    <property type="match status" value="1"/>
</dbReference>
<evidence type="ECO:0000313" key="5">
    <source>
        <dbReference type="Proteomes" id="UP001500506"/>
    </source>
</evidence>